<feature type="transmembrane region" description="Helical" evidence="8">
    <location>
        <begin position="6"/>
        <end position="28"/>
    </location>
</feature>
<feature type="transmembrane region" description="Helical" evidence="8">
    <location>
        <begin position="302"/>
        <end position="322"/>
    </location>
</feature>
<keyword evidence="4 8" id="KW-0812">Transmembrane</keyword>
<keyword evidence="7 8" id="KW-0472">Membrane</keyword>
<dbReference type="EMBL" id="FOQK01000026">
    <property type="protein sequence ID" value="SFI28714.1"/>
    <property type="molecule type" value="Genomic_DNA"/>
</dbReference>
<evidence type="ECO:0000256" key="2">
    <source>
        <dbReference type="ARBA" id="ARBA00022448"/>
    </source>
</evidence>
<evidence type="ECO:0000313" key="9">
    <source>
        <dbReference type="EMBL" id="SFI28714.1"/>
    </source>
</evidence>
<gene>
    <name evidence="9" type="ORF">SAMN04487861_12615</name>
</gene>
<sequence length="438" mass="46856">MLNRLSSFKIISLSFLLLIVLGTGLLMLPAATNDGQGAPLLTALFTTVSASCVTGLTVENTALYWSHWGQAVILVLIQIGGLGVVTMAVALTMASGRRIDLRQRSTIQEAWGCSQLGGIVRILRFVLRLTVGLELAGAAVLAPVFCRDYGLGEGLWMAFFHSISAFCNAGFDLMGERGGGSLMAYAGDPVVNLVIIGLIISGGLGFITWADLFDKGWRWKHYHVQTKIILCMTVLLILLPAALLFFRDLAAEPLSQRVLMALFQAVTPRTAGFNTMDIESLTEAGRIVLVGLMLTGGAPGSTAGGVKVTTAFVLMASAVASLRMKTDIACFKRRIAPQSLQQAVTIFLLYLGLFAGSTFLISEIDAIPVIDCMVETSSALGTVGLSIGLTEHLSVASQLILIGLMYFGRVGALTMIYTLNNQYRPNRGRLPEEKITVG</sequence>
<dbReference type="GO" id="GO:0005886">
    <property type="term" value="C:plasma membrane"/>
    <property type="evidence" value="ECO:0007669"/>
    <property type="project" value="UniProtKB-SubCell"/>
</dbReference>
<proteinExistence type="predicted"/>
<keyword evidence="3" id="KW-1003">Cell membrane</keyword>
<dbReference type="PANTHER" id="PTHR32024">
    <property type="entry name" value="TRK SYSTEM POTASSIUM UPTAKE PROTEIN TRKG-RELATED"/>
    <property type="match status" value="1"/>
</dbReference>
<evidence type="ECO:0000256" key="1">
    <source>
        <dbReference type="ARBA" id="ARBA00004651"/>
    </source>
</evidence>
<dbReference type="PANTHER" id="PTHR32024:SF1">
    <property type="entry name" value="KTR SYSTEM POTASSIUM UPTAKE PROTEIN B"/>
    <property type="match status" value="1"/>
</dbReference>
<evidence type="ECO:0000256" key="6">
    <source>
        <dbReference type="ARBA" id="ARBA00023065"/>
    </source>
</evidence>
<protein>
    <submittedName>
        <fullName evidence="9">Trk system potassium uptake protein TrkH</fullName>
    </submittedName>
</protein>
<feature type="transmembrane region" description="Helical" evidence="8">
    <location>
        <begin position="70"/>
        <end position="94"/>
    </location>
</feature>
<feature type="transmembrane region" description="Helical" evidence="8">
    <location>
        <begin position="399"/>
        <end position="419"/>
    </location>
</feature>
<evidence type="ECO:0000256" key="7">
    <source>
        <dbReference type="ARBA" id="ARBA00023136"/>
    </source>
</evidence>
<name>A0A1I3GZ06_SELRU</name>
<dbReference type="Pfam" id="PF02386">
    <property type="entry name" value="TrkH"/>
    <property type="match status" value="1"/>
</dbReference>
<evidence type="ECO:0000256" key="8">
    <source>
        <dbReference type="SAM" id="Phobius"/>
    </source>
</evidence>
<reference evidence="9 10" key="1">
    <citation type="submission" date="2016-10" db="EMBL/GenBank/DDBJ databases">
        <authorList>
            <person name="de Groot N.N."/>
        </authorList>
    </citation>
    <scope>NUCLEOTIDE SEQUENCE [LARGE SCALE GENOMIC DNA]</scope>
    <source>
        <strain evidence="9 10">Z108</strain>
    </source>
</reference>
<accession>A0A1I3GZ06</accession>
<dbReference type="AlphaFoldDB" id="A0A1I3GZ06"/>
<dbReference type="GO" id="GO:0008324">
    <property type="term" value="F:monoatomic cation transmembrane transporter activity"/>
    <property type="evidence" value="ECO:0007669"/>
    <property type="project" value="InterPro"/>
</dbReference>
<feature type="transmembrane region" description="Helical" evidence="8">
    <location>
        <begin position="343"/>
        <end position="361"/>
    </location>
</feature>
<evidence type="ECO:0000256" key="3">
    <source>
        <dbReference type="ARBA" id="ARBA00022475"/>
    </source>
</evidence>
<keyword evidence="6" id="KW-0406">Ion transport</keyword>
<dbReference type="InterPro" id="IPR003445">
    <property type="entry name" value="Cat_transpt"/>
</dbReference>
<dbReference type="GO" id="GO:0030001">
    <property type="term" value="P:metal ion transport"/>
    <property type="evidence" value="ECO:0007669"/>
    <property type="project" value="UniProtKB-ARBA"/>
</dbReference>
<evidence type="ECO:0000313" key="10">
    <source>
        <dbReference type="Proteomes" id="UP000183639"/>
    </source>
</evidence>
<comment type="subcellular location">
    <subcellularLocation>
        <location evidence="1">Cell membrane</location>
        <topology evidence="1">Multi-pass membrane protein</topology>
    </subcellularLocation>
</comment>
<dbReference type="OrthoDB" id="9810952at2"/>
<feature type="transmembrane region" description="Helical" evidence="8">
    <location>
        <begin position="190"/>
        <end position="212"/>
    </location>
</feature>
<feature type="transmembrane region" description="Helical" evidence="8">
    <location>
        <begin position="125"/>
        <end position="145"/>
    </location>
</feature>
<evidence type="ECO:0000256" key="5">
    <source>
        <dbReference type="ARBA" id="ARBA00022989"/>
    </source>
</evidence>
<feature type="transmembrane region" description="Helical" evidence="8">
    <location>
        <begin position="224"/>
        <end position="246"/>
    </location>
</feature>
<dbReference type="Proteomes" id="UP000183639">
    <property type="component" value="Unassembled WGS sequence"/>
</dbReference>
<evidence type="ECO:0000256" key="4">
    <source>
        <dbReference type="ARBA" id="ARBA00022692"/>
    </source>
</evidence>
<keyword evidence="5 8" id="KW-1133">Transmembrane helix</keyword>
<dbReference type="RefSeq" id="WP_075445319.1">
    <property type="nucleotide sequence ID" value="NZ_FOQK01000026.1"/>
</dbReference>
<organism evidence="9 10">
    <name type="scientific">Selenomonas ruminantium</name>
    <dbReference type="NCBI Taxonomy" id="971"/>
    <lineage>
        <taxon>Bacteria</taxon>
        <taxon>Bacillati</taxon>
        <taxon>Bacillota</taxon>
        <taxon>Negativicutes</taxon>
        <taxon>Selenomonadales</taxon>
        <taxon>Selenomonadaceae</taxon>
        <taxon>Selenomonas</taxon>
    </lineage>
</organism>
<feature type="transmembrane region" description="Helical" evidence="8">
    <location>
        <begin position="40"/>
        <end position="58"/>
    </location>
</feature>
<keyword evidence="2" id="KW-0813">Transport</keyword>